<gene>
    <name evidence="1" type="ORF">OM075_15070</name>
</gene>
<evidence type="ECO:0000313" key="2">
    <source>
        <dbReference type="Proteomes" id="UP001209229"/>
    </source>
</evidence>
<protein>
    <submittedName>
        <fullName evidence="1">Uncharacterized protein</fullName>
    </submittedName>
</protein>
<keyword evidence="2" id="KW-1185">Reference proteome</keyword>
<organism evidence="1 2">
    <name type="scientific">Plebeiibacterium sediminum</name>
    <dbReference type="NCBI Taxonomy" id="2992112"/>
    <lineage>
        <taxon>Bacteria</taxon>
        <taxon>Pseudomonadati</taxon>
        <taxon>Bacteroidota</taxon>
        <taxon>Bacteroidia</taxon>
        <taxon>Marinilabiliales</taxon>
        <taxon>Marinilabiliaceae</taxon>
        <taxon>Plebeiibacterium</taxon>
    </lineage>
</organism>
<evidence type="ECO:0000313" key="1">
    <source>
        <dbReference type="EMBL" id="MCW3787796.1"/>
    </source>
</evidence>
<name>A0AAE3M5T6_9BACT</name>
<dbReference type="AlphaFoldDB" id="A0AAE3M5T6"/>
<proteinExistence type="predicted"/>
<dbReference type="RefSeq" id="WP_301191360.1">
    <property type="nucleotide sequence ID" value="NZ_JAPDPJ010000036.1"/>
</dbReference>
<sequence>MRKIFITVGVLIAITLLGNFVYGIQLAQKVDENLKLGIDKGVFPFEFSYTKLRVNPLFSEFTFYNLDVKSKEKEQILQADKLGVNMKYKEALELSQNGKLEKLTFLNLKFDELDLYMGETIAVMEAEKLNLEFDGSLDQFNKETLMAQLPTEKQELYFDVKNLRMSSDFINQDKFKMYAAMYADKEITSGKCRLLFNPDTHHITLNEMEFLTSDYDMEGEFDMEYEGLKIDDFKPKSIAFNSASHSNGTVSIENPMLSGFKYSIDSFENDMSGKFKFGSEDNPMEGMEPEFDIHMDLKGMSFEVPEEQKVQLNAQLSMVGLTTDDLKINEFLVNSHLKDGKLTVEDTRILLPAFKANLLADLNMKFNAPNESEIEAFNLKISDINPGVKNSLQNIEQMLGFTFPMEGDDIVFEVKGSLANPQVKGIHY</sequence>
<dbReference type="EMBL" id="JAPDPJ010000036">
    <property type="protein sequence ID" value="MCW3787796.1"/>
    <property type="molecule type" value="Genomic_DNA"/>
</dbReference>
<reference evidence="1" key="1">
    <citation type="submission" date="2022-10" db="EMBL/GenBank/DDBJ databases">
        <authorList>
            <person name="Yu W.X."/>
        </authorList>
    </citation>
    <scope>NUCLEOTIDE SEQUENCE</scope>
    <source>
        <strain evidence="1">AAT</strain>
    </source>
</reference>
<accession>A0AAE3M5T6</accession>
<dbReference type="Proteomes" id="UP001209229">
    <property type="component" value="Unassembled WGS sequence"/>
</dbReference>
<comment type="caution">
    <text evidence="1">The sequence shown here is derived from an EMBL/GenBank/DDBJ whole genome shotgun (WGS) entry which is preliminary data.</text>
</comment>